<gene>
    <name evidence="4" type="ORF">ENJ46_01380</name>
</gene>
<proteinExistence type="predicted"/>
<organism evidence="4">
    <name type="scientific">Hellea balneolensis</name>
    <dbReference type="NCBI Taxonomy" id="287478"/>
    <lineage>
        <taxon>Bacteria</taxon>
        <taxon>Pseudomonadati</taxon>
        <taxon>Pseudomonadota</taxon>
        <taxon>Alphaproteobacteria</taxon>
        <taxon>Maricaulales</taxon>
        <taxon>Robiginitomaculaceae</taxon>
        <taxon>Hellea</taxon>
    </lineage>
</organism>
<dbReference type="PRINTS" id="PR00420">
    <property type="entry name" value="RNGMNOXGNASE"/>
</dbReference>
<dbReference type="PANTHER" id="PTHR13789">
    <property type="entry name" value="MONOOXYGENASE"/>
    <property type="match status" value="1"/>
</dbReference>
<dbReference type="InterPro" id="IPR036188">
    <property type="entry name" value="FAD/NAD-bd_sf"/>
</dbReference>
<dbReference type="GO" id="GO:0004497">
    <property type="term" value="F:monooxygenase activity"/>
    <property type="evidence" value="ECO:0007669"/>
    <property type="project" value="UniProtKB-KW"/>
</dbReference>
<dbReference type="Pfam" id="PF01494">
    <property type="entry name" value="FAD_binding_3"/>
    <property type="match status" value="1"/>
</dbReference>
<keyword evidence="1" id="KW-0560">Oxidoreductase</keyword>
<protein>
    <submittedName>
        <fullName evidence="4">FAD-dependent monooxygenase</fullName>
    </submittedName>
</protein>
<sequence length="397" mass="44103">MPLPRLHVGIAGCGIAGLSAAIFIKKQGHHPVIFDQMEQAQPLGSGLVIQPTGISVLHAAGLAEELKKYGQPIHRLFGTSKKNIVLDVRYAALRNNYQGLAVHRAALFDVLAKAVKKAGITIHTNKKILSHTHGVLSFEDGGYSPQFDLVIDALGVRSPLRPKAFKPLKYGALWATLDWPEKSDFDPHTLEQKYKQAKKMVGVLPIGTIPGDPHKKATFFWSLKNEDYAQWQKNGLDVWKQEVRALWPETEIFLNQITHPAQLVMAQYAHQTVSKPYQDTLVHIGDSYHSASPQLGQGANMALLDAYALTFALQNTSSVEGALAHYHKLRQNHVRLYQFMAWAFTPVYQSDSVFLAFMRDHFVPPLANIPPFPKLLARIVAGTIGKPLQKLNLEIAP</sequence>
<dbReference type="InterPro" id="IPR050493">
    <property type="entry name" value="FAD-dep_Monooxygenase_BioMet"/>
</dbReference>
<evidence type="ECO:0000256" key="1">
    <source>
        <dbReference type="ARBA" id="ARBA00023002"/>
    </source>
</evidence>
<evidence type="ECO:0000259" key="3">
    <source>
        <dbReference type="Pfam" id="PF01494"/>
    </source>
</evidence>
<comment type="caution">
    <text evidence="4">The sequence shown here is derived from an EMBL/GenBank/DDBJ whole genome shotgun (WGS) entry which is preliminary data.</text>
</comment>
<dbReference type="InterPro" id="IPR002938">
    <property type="entry name" value="FAD-bd"/>
</dbReference>
<accession>A0A7C3FXJ2</accession>
<dbReference type="PANTHER" id="PTHR13789:SF309">
    <property type="entry name" value="PUTATIVE (AFU_ORTHOLOGUE AFUA_6G14510)-RELATED"/>
    <property type="match status" value="1"/>
</dbReference>
<dbReference type="GO" id="GO:0071949">
    <property type="term" value="F:FAD binding"/>
    <property type="evidence" value="ECO:0007669"/>
    <property type="project" value="InterPro"/>
</dbReference>
<dbReference type="AlphaFoldDB" id="A0A7C3FXJ2"/>
<keyword evidence="2 4" id="KW-0503">Monooxygenase</keyword>
<evidence type="ECO:0000256" key="2">
    <source>
        <dbReference type="ARBA" id="ARBA00023033"/>
    </source>
</evidence>
<reference evidence="4" key="1">
    <citation type="journal article" date="2020" name="mSystems">
        <title>Genome- and Community-Level Interaction Insights into Carbon Utilization and Element Cycling Functions of Hydrothermarchaeota in Hydrothermal Sediment.</title>
        <authorList>
            <person name="Zhou Z."/>
            <person name="Liu Y."/>
            <person name="Xu W."/>
            <person name="Pan J."/>
            <person name="Luo Z.H."/>
            <person name="Li M."/>
        </authorList>
    </citation>
    <scope>NUCLEOTIDE SEQUENCE [LARGE SCALE GENOMIC DNA]</scope>
    <source>
        <strain evidence="4">HyVt-489</strain>
    </source>
</reference>
<name>A0A7C3FXJ2_9PROT</name>
<dbReference type="EMBL" id="DRMN01000093">
    <property type="protein sequence ID" value="HFB54549.1"/>
    <property type="molecule type" value="Genomic_DNA"/>
</dbReference>
<feature type="domain" description="FAD-binding" evidence="3">
    <location>
        <begin position="6"/>
        <end position="334"/>
    </location>
</feature>
<dbReference type="Gene3D" id="3.30.9.30">
    <property type="match status" value="1"/>
</dbReference>
<dbReference type="Gene3D" id="3.50.50.60">
    <property type="entry name" value="FAD/NAD(P)-binding domain"/>
    <property type="match status" value="1"/>
</dbReference>
<evidence type="ECO:0000313" key="4">
    <source>
        <dbReference type="EMBL" id="HFB54549.1"/>
    </source>
</evidence>
<dbReference type="Proteomes" id="UP000886042">
    <property type="component" value="Unassembled WGS sequence"/>
</dbReference>
<dbReference type="SUPFAM" id="SSF51905">
    <property type="entry name" value="FAD/NAD(P)-binding domain"/>
    <property type="match status" value="1"/>
</dbReference>